<organism evidence="2 3">
    <name type="scientific">Ignelater luminosus</name>
    <name type="common">Cucubano</name>
    <name type="synonym">Pyrophorus luminosus</name>
    <dbReference type="NCBI Taxonomy" id="2038154"/>
    <lineage>
        <taxon>Eukaryota</taxon>
        <taxon>Metazoa</taxon>
        <taxon>Ecdysozoa</taxon>
        <taxon>Arthropoda</taxon>
        <taxon>Hexapoda</taxon>
        <taxon>Insecta</taxon>
        <taxon>Pterygota</taxon>
        <taxon>Neoptera</taxon>
        <taxon>Endopterygota</taxon>
        <taxon>Coleoptera</taxon>
        <taxon>Polyphaga</taxon>
        <taxon>Elateriformia</taxon>
        <taxon>Elateroidea</taxon>
        <taxon>Elateridae</taxon>
        <taxon>Agrypninae</taxon>
        <taxon>Pyrophorini</taxon>
        <taxon>Ignelater</taxon>
    </lineage>
</organism>
<reference evidence="2" key="1">
    <citation type="submission" date="2019-08" db="EMBL/GenBank/DDBJ databases">
        <title>The genome of the North American firefly Photinus pyralis.</title>
        <authorList>
            <consortium name="Photinus pyralis genome working group"/>
            <person name="Fallon T.R."/>
            <person name="Sander Lower S.E."/>
            <person name="Weng J.-K."/>
        </authorList>
    </citation>
    <scope>NUCLEOTIDE SEQUENCE</scope>
    <source>
        <strain evidence="2">TRF0915ILg1</strain>
        <tissue evidence="2">Whole body</tissue>
    </source>
</reference>
<evidence type="ECO:0000256" key="1">
    <source>
        <dbReference type="SAM" id="SignalP"/>
    </source>
</evidence>
<keyword evidence="3" id="KW-1185">Reference proteome</keyword>
<name>A0A8K0GPM0_IGNLU</name>
<gene>
    <name evidence="2" type="ORF">ILUMI_01033</name>
</gene>
<dbReference type="AlphaFoldDB" id="A0A8K0GPM0"/>
<feature type="signal peptide" evidence="1">
    <location>
        <begin position="1"/>
        <end position="18"/>
    </location>
</feature>
<accession>A0A8K0GPM0</accession>
<dbReference type="Proteomes" id="UP000801492">
    <property type="component" value="Unassembled WGS sequence"/>
</dbReference>
<dbReference type="PANTHER" id="PTHR46953:SF1">
    <property type="entry name" value="G-PROTEIN COUPLED RECEPTOR MTH-LIKE 1-RELATED"/>
    <property type="match status" value="1"/>
</dbReference>
<protein>
    <submittedName>
        <fullName evidence="2">Uncharacterized protein</fullName>
    </submittedName>
</protein>
<keyword evidence="1" id="KW-0732">Signal</keyword>
<sequence length="497" mass="57416">MGILFARGFIFLVVIMDAMKCDEDLNVTETEELQNTESTTSMATKSIVTTITEVSTSSSIEITTLSTDNATEEVGNDTVNFMTEEQTNSNSNNFNQFYEDDDALDSSLETHNETDDFLLTPPISNDDSQDVSARYTETMLFRKCCAKDESFDPRLKCVSKKLIMKQRHLEGEEREVNDIIGKKYPWFPSHIISEVSPVETVTPDRLNLTRVKVRYASRPKCDESKRLILQWYKEDSPFFFILISNGSMVELDRRNMQTVASWPIDSYCLESVPSEYSYHVAILCPCIHLVCIRKCCPRGFYYNTTEDICTQFKGLSREEYKPKFYKGYDISKKNINYYLLRKMPVCAGKKLETLTASQRRASQLYIQQDGSIHIKTIQWHRINNSRYCADIFIDKRGKETTNILYCMRNMKQRSRKTLIQEKTYRKRTVRNKSDKITMSMNFYLLLYSGLDVFKIPSHQASQDTFTLGKLCKLTFGTDIKSAEMESDSSSSLDAFKP</sequence>
<dbReference type="InterPro" id="IPR052808">
    <property type="entry name" value="GPCR_Mth-like"/>
</dbReference>
<dbReference type="EMBL" id="VTPC01000595">
    <property type="protein sequence ID" value="KAF2905143.1"/>
    <property type="molecule type" value="Genomic_DNA"/>
</dbReference>
<dbReference type="PANTHER" id="PTHR46953">
    <property type="entry name" value="G-PROTEIN COUPLED RECEPTOR MTH-LIKE 1-RELATED"/>
    <property type="match status" value="1"/>
</dbReference>
<feature type="chain" id="PRO_5035432656" evidence="1">
    <location>
        <begin position="19"/>
        <end position="497"/>
    </location>
</feature>
<evidence type="ECO:0000313" key="2">
    <source>
        <dbReference type="EMBL" id="KAF2905143.1"/>
    </source>
</evidence>
<evidence type="ECO:0000313" key="3">
    <source>
        <dbReference type="Proteomes" id="UP000801492"/>
    </source>
</evidence>
<proteinExistence type="predicted"/>
<dbReference type="OrthoDB" id="6761267at2759"/>
<comment type="caution">
    <text evidence="2">The sequence shown here is derived from an EMBL/GenBank/DDBJ whole genome shotgun (WGS) entry which is preliminary data.</text>
</comment>